<keyword evidence="7" id="KW-1185">Reference proteome</keyword>
<dbReference type="Pfam" id="PF00296">
    <property type="entry name" value="Bac_luciferase"/>
    <property type="match status" value="1"/>
</dbReference>
<gene>
    <name evidence="6" type="ORF">JOM49_000057</name>
</gene>
<keyword evidence="2" id="KW-0288">FMN</keyword>
<dbReference type="EMBL" id="JAGGMS010000001">
    <property type="protein sequence ID" value="MBP2178531.1"/>
    <property type="molecule type" value="Genomic_DNA"/>
</dbReference>
<dbReference type="PANTHER" id="PTHR42847:SF4">
    <property type="entry name" value="ALKANESULFONATE MONOOXYGENASE-RELATED"/>
    <property type="match status" value="1"/>
</dbReference>
<keyword evidence="4" id="KW-0503">Monooxygenase</keyword>
<evidence type="ECO:0000313" key="6">
    <source>
        <dbReference type="EMBL" id="MBP2178531.1"/>
    </source>
</evidence>
<evidence type="ECO:0000256" key="2">
    <source>
        <dbReference type="ARBA" id="ARBA00022643"/>
    </source>
</evidence>
<dbReference type="InterPro" id="IPR011251">
    <property type="entry name" value="Luciferase-like_dom"/>
</dbReference>
<reference evidence="6 7" key="1">
    <citation type="submission" date="2021-03" db="EMBL/GenBank/DDBJ databases">
        <title>Sequencing the genomes of 1000 actinobacteria strains.</title>
        <authorList>
            <person name="Klenk H.-P."/>
        </authorList>
    </citation>
    <scope>NUCLEOTIDE SEQUENCE [LARGE SCALE GENOMIC DNA]</scope>
    <source>
        <strain evidence="6 7">DSM 45510</strain>
    </source>
</reference>
<evidence type="ECO:0000313" key="7">
    <source>
        <dbReference type="Proteomes" id="UP000741013"/>
    </source>
</evidence>
<dbReference type="InterPro" id="IPR050172">
    <property type="entry name" value="SsuD_RutA_monooxygenase"/>
</dbReference>
<accession>A0ABS4PGJ4</accession>
<dbReference type="Gene3D" id="3.20.20.30">
    <property type="entry name" value="Luciferase-like domain"/>
    <property type="match status" value="1"/>
</dbReference>
<feature type="domain" description="Luciferase-like" evidence="5">
    <location>
        <begin position="12"/>
        <end position="217"/>
    </location>
</feature>
<evidence type="ECO:0000256" key="1">
    <source>
        <dbReference type="ARBA" id="ARBA00022630"/>
    </source>
</evidence>
<keyword evidence="3" id="KW-0560">Oxidoreductase</keyword>
<comment type="caution">
    <text evidence="6">The sequence shown here is derived from an EMBL/GenBank/DDBJ whole genome shotgun (WGS) entry which is preliminary data.</text>
</comment>
<dbReference type="InterPro" id="IPR019921">
    <property type="entry name" value="Lucif-like_OxRdtase_Rv2161c"/>
</dbReference>
<name>A0ABS4PGJ4_9PSEU</name>
<evidence type="ECO:0000256" key="4">
    <source>
        <dbReference type="ARBA" id="ARBA00023033"/>
    </source>
</evidence>
<proteinExistence type="predicted"/>
<organism evidence="6 7">
    <name type="scientific">Amycolatopsis magusensis</name>
    <dbReference type="NCBI Taxonomy" id="882444"/>
    <lineage>
        <taxon>Bacteria</taxon>
        <taxon>Bacillati</taxon>
        <taxon>Actinomycetota</taxon>
        <taxon>Actinomycetes</taxon>
        <taxon>Pseudonocardiales</taxon>
        <taxon>Pseudonocardiaceae</taxon>
        <taxon>Amycolatopsis</taxon>
    </lineage>
</organism>
<dbReference type="PANTHER" id="PTHR42847">
    <property type="entry name" value="ALKANESULFONATE MONOOXYGENASE"/>
    <property type="match status" value="1"/>
</dbReference>
<dbReference type="RefSeq" id="WP_209662171.1">
    <property type="nucleotide sequence ID" value="NZ_JAGGMS010000001.1"/>
</dbReference>
<evidence type="ECO:0000256" key="3">
    <source>
        <dbReference type="ARBA" id="ARBA00023002"/>
    </source>
</evidence>
<dbReference type="InterPro" id="IPR036661">
    <property type="entry name" value="Luciferase-like_sf"/>
</dbReference>
<keyword evidence="1" id="KW-0285">Flavoprotein</keyword>
<protein>
    <submittedName>
        <fullName evidence="6">F420-dependent oxidoreductase</fullName>
    </submittedName>
</protein>
<dbReference type="SUPFAM" id="SSF51679">
    <property type="entry name" value="Bacterial luciferase-like"/>
    <property type="match status" value="1"/>
</dbReference>
<dbReference type="Proteomes" id="UP000741013">
    <property type="component" value="Unassembled WGS sequence"/>
</dbReference>
<evidence type="ECO:0000259" key="5">
    <source>
        <dbReference type="Pfam" id="PF00296"/>
    </source>
</evidence>
<sequence>MDLQVVLPNEAPEMAPGRPADLAVKAEELGFHTAWLPDHVLPPEEYGDFYGGVYEPLITLAHLAGRTSRIRIGTSVLVLPLREPFSLAKQVATLDRLSGERLTLGLGVGWDRKEFDNVHSDFTTRGARTDEAIDLMRALFRDERSFEGKYYGFDGGVFEPRPRGNVRLMVGGISDAALRRAGRVADEWQSIEADPEKFAAQVARLRDHTDRPIRVGTRISWDGLESTVTRARALADAGAEFLAVWFGPEADYETRMTSFMESMR</sequence>
<dbReference type="NCBIfam" id="TIGR03619">
    <property type="entry name" value="F420_Rv2161c"/>
    <property type="match status" value="1"/>
</dbReference>